<accession>Q6BNB6</accession>
<keyword evidence="3" id="KW-1185">Reference proteome</keyword>
<feature type="transmembrane region" description="Helical" evidence="1">
    <location>
        <begin position="70"/>
        <end position="89"/>
    </location>
</feature>
<dbReference type="KEGG" id="dha:DEHA2E23122g"/>
<dbReference type="EMBL" id="CR382137">
    <property type="protein sequence ID" value="CAG88588.2"/>
    <property type="molecule type" value="Genomic_DNA"/>
</dbReference>
<keyword evidence="1" id="KW-1133">Transmembrane helix</keyword>
<proteinExistence type="predicted"/>
<dbReference type="HOGENOM" id="CLU_103830_0_0_1"/>
<feature type="transmembrane region" description="Helical" evidence="1">
    <location>
        <begin position="39"/>
        <end position="58"/>
    </location>
</feature>
<dbReference type="AlphaFoldDB" id="Q6BNB6"/>
<dbReference type="GeneID" id="2902737"/>
<protein>
    <submittedName>
        <fullName evidence="2">DEHA2E23122p</fullName>
    </submittedName>
</protein>
<evidence type="ECO:0000256" key="1">
    <source>
        <dbReference type="SAM" id="Phobius"/>
    </source>
</evidence>
<dbReference type="OrthoDB" id="4103527at2759"/>
<keyword evidence="1" id="KW-0812">Transmembrane</keyword>
<dbReference type="InParanoid" id="Q6BNB6"/>
<keyword evidence="1" id="KW-0472">Membrane</keyword>
<gene>
    <name evidence="2" type="ordered locus">DEHA2E23122g</name>
</gene>
<evidence type="ECO:0000313" key="2">
    <source>
        <dbReference type="EMBL" id="CAG88588.2"/>
    </source>
</evidence>
<dbReference type="VEuPathDB" id="FungiDB:DEHA2E23122g"/>
<dbReference type="RefSeq" id="XP_460304.2">
    <property type="nucleotide sequence ID" value="XM_460304.1"/>
</dbReference>
<sequence>MQFEYENSEIYERVILLHEGNTILILYSAKMVNWIISDFPIGVVTVCICIDAVAYFLFDSGSVWRLFASIYTFAISTVGMFGFMMYHYIQKIKIYNEKLGKIVIPEFIENRPFKETNVMQKDEILAIILRNVNAKFVSTMKKQYAFKNIEQLVKCHDSIIAGFTKRYFEKYKDLPLEDIQGWDRMLLVAKNIQDEDLKDVYADMVSPEIIQKYSNIRPTTQENGSTTNGN</sequence>
<name>Q6BNB6_DEBHA</name>
<organism evidence="2 3">
    <name type="scientific">Debaryomyces hansenii (strain ATCC 36239 / CBS 767 / BCRC 21394 / JCM 1990 / NBRC 0083 / IGC 2968)</name>
    <name type="common">Yeast</name>
    <name type="synonym">Torulaspora hansenii</name>
    <dbReference type="NCBI Taxonomy" id="284592"/>
    <lineage>
        <taxon>Eukaryota</taxon>
        <taxon>Fungi</taxon>
        <taxon>Dikarya</taxon>
        <taxon>Ascomycota</taxon>
        <taxon>Saccharomycotina</taxon>
        <taxon>Pichiomycetes</taxon>
        <taxon>Debaryomycetaceae</taxon>
        <taxon>Debaryomyces</taxon>
    </lineage>
</organism>
<dbReference type="Proteomes" id="UP000000599">
    <property type="component" value="Chromosome E"/>
</dbReference>
<reference evidence="2 3" key="1">
    <citation type="journal article" date="2004" name="Nature">
        <title>Genome evolution in yeasts.</title>
        <authorList>
            <consortium name="Genolevures"/>
            <person name="Dujon B."/>
            <person name="Sherman D."/>
            <person name="Fischer G."/>
            <person name="Durrens P."/>
            <person name="Casaregola S."/>
            <person name="Lafontaine I."/>
            <person name="de Montigny J."/>
            <person name="Marck C."/>
            <person name="Neuveglise C."/>
            <person name="Talla E."/>
            <person name="Goffard N."/>
            <person name="Frangeul L."/>
            <person name="Aigle M."/>
            <person name="Anthouard V."/>
            <person name="Babour A."/>
            <person name="Barbe V."/>
            <person name="Barnay S."/>
            <person name="Blanchin S."/>
            <person name="Beckerich J.M."/>
            <person name="Beyne E."/>
            <person name="Bleykasten C."/>
            <person name="Boisrame A."/>
            <person name="Boyer J."/>
            <person name="Cattolico L."/>
            <person name="Confanioleri F."/>
            <person name="de Daruvar A."/>
            <person name="Despons L."/>
            <person name="Fabre E."/>
            <person name="Fairhead C."/>
            <person name="Ferry-Dumazet H."/>
            <person name="Groppi A."/>
            <person name="Hantraye F."/>
            <person name="Hennequin C."/>
            <person name="Jauniaux N."/>
            <person name="Joyet P."/>
            <person name="Kachouri R."/>
            <person name="Kerrest A."/>
            <person name="Koszul R."/>
            <person name="Lemaire M."/>
            <person name="Lesur I."/>
            <person name="Ma L."/>
            <person name="Muller H."/>
            <person name="Nicaud J.M."/>
            <person name="Nikolski M."/>
            <person name="Oztas S."/>
            <person name="Ozier-Kalogeropoulos O."/>
            <person name="Pellenz S."/>
            <person name="Potier S."/>
            <person name="Richard G.F."/>
            <person name="Straub M.L."/>
            <person name="Suleau A."/>
            <person name="Swennene D."/>
            <person name="Tekaia F."/>
            <person name="Wesolowski-Louvel M."/>
            <person name="Westhof E."/>
            <person name="Wirth B."/>
            <person name="Zeniou-Meyer M."/>
            <person name="Zivanovic I."/>
            <person name="Bolotin-Fukuhara M."/>
            <person name="Thierry A."/>
            <person name="Bouchier C."/>
            <person name="Caudron B."/>
            <person name="Scarpelli C."/>
            <person name="Gaillardin C."/>
            <person name="Weissenbach J."/>
            <person name="Wincker P."/>
            <person name="Souciet J.L."/>
        </authorList>
    </citation>
    <scope>NUCLEOTIDE SEQUENCE [LARGE SCALE GENOMIC DNA]</scope>
    <source>
        <strain evidence="3">ATCC 36239 / CBS 767 / BCRC 21394 / JCM 1990 / NBRC 0083 / IGC 2968</strain>
    </source>
</reference>
<evidence type="ECO:0000313" key="3">
    <source>
        <dbReference type="Proteomes" id="UP000000599"/>
    </source>
</evidence>